<accession>A0ABY3X8S9</accession>
<dbReference type="Proteomes" id="UP000829194">
    <property type="component" value="Chromosome"/>
</dbReference>
<dbReference type="Gene3D" id="3.30.530.20">
    <property type="match status" value="1"/>
</dbReference>
<evidence type="ECO:0000259" key="2">
    <source>
        <dbReference type="Pfam" id="PF08327"/>
    </source>
</evidence>
<evidence type="ECO:0000256" key="1">
    <source>
        <dbReference type="ARBA" id="ARBA00006817"/>
    </source>
</evidence>
<name>A0ABY3X8S9_9GAMM</name>
<keyword evidence="4" id="KW-1185">Reference proteome</keyword>
<comment type="similarity">
    <text evidence="1">Belongs to the AHA1 family.</text>
</comment>
<evidence type="ECO:0000313" key="4">
    <source>
        <dbReference type="Proteomes" id="UP000829194"/>
    </source>
</evidence>
<dbReference type="CDD" id="cd07814">
    <property type="entry name" value="SRPBCC_CalC_Aha1-like"/>
    <property type="match status" value="1"/>
</dbReference>
<dbReference type="InterPro" id="IPR023393">
    <property type="entry name" value="START-like_dom_sf"/>
</dbReference>
<dbReference type="Pfam" id="PF08327">
    <property type="entry name" value="AHSA1"/>
    <property type="match status" value="1"/>
</dbReference>
<proteinExistence type="inferred from homology"/>
<feature type="domain" description="Activator of Hsp90 ATPase homologue 1/2-like C-terminal" evidence="2">
    <location>
        <begin position="20"/>
        <end position="148"/>
    </location>
</feature>
<evidence type="ECO:0000313" key="3">
    <source>
        <dbReference type="EMBL" id="UNP28998.1"/>
    </source>
</evidence>
<dbReference type="SUPFAM" id="SSF55961">
    <property type="entry name" value="Bet v1-like"/>
    <property type="match status" value="1"/>
</dbReference>
<organism evidence="3 4">
    <name type="scientific">Lysobacter gummosus</name>
    <dbReference type="NCBI Taxonomy" id="262324"/>
    <lineage>
        <taxon>Bacteria</taxon>
        <taxon>Pseudomonadati</taxon>
        <taxon>Pseudomonadota</taxon>
        <taxon>Gammaproteobacteria</taxon>
        <taxon>Lysobacterales</taxon>
        <taxon>Lysobacteraceae</taxon>
        <taxon>Lysobacter</taxon>
    </lineage>
</organism>
<dbReference type="RefSeq" id="WP_057944521.1">
    <property type="nucleotide sequence ID" value="NZ_CP011131.1"/>
</dbReference>
<gene>
    <name evidence="3" type="ORF">MOV92_21410</name>
</gene>
<dbReference type="EMBL" id="CP093547">
    <property type="protein sequence ID" value="UNP28998.1"/>
    <property type="molecule type" value="Genomic_DNA"/>
</dbReference>
<reference evidence="3 4" key="1">
    <citation type="submission" date="2022-03" db="EMBL/GenBank/DDBJ databases">
        <title>Complete genome sequence of Lysobacter capsici VKM B-2533 and Lysobacter gummosus 10.1.1, promising sources of lytic agents.</title>
        <authorList>
            <person name="Tarlachkov S.V."/>
            <person name="Kudryakova I.V."/>
            <person name="Afoshin A.S."/>
            <person name="Leontyevskaya E.A."/>
            <person name="Leontyevskaya N.V."/>
        </authorList>
    </citation>
    <scope>NUCLEOTIDE SEQUENCE [LARGE SCALE GENOMIC DNA]</scope>
    <source>
        <strain evidence="3 4">10.1.1</strain>
    </source>
</reference>
<sequence length="157" mass="17938">MDFDPQGQYPDQVTKHIRIDASPSKVWRALTVPSEAVAWMSDEPLELITDWIVGAPILIRGILHGRLRFQNSGRVEAFEPERVLQYSHWSSLSRRVLPDLAHNHVVIRLELQPSDAGTDLRLRLSNLTSYAVYGHINYYWEIALVALKRHCESPAAD</sequence>
<dbReference type="InterPro" id="IPR013538">
    <property type="entry name" value="ASHA1/2-like_C"/>
</dbReference>
<protein>
    <submittedName>
        <fullName evidence="3">SRPBCC domain-containing protein</fullName>
    </submittedName>
</protein>